<feature type="domain" description="DH" evidence="5">
    <location>
        <begin position="110"/>
        <end position="290"/>
    </location>
</feature>
<evidence type="ECO:0000313" key="6">
    <source>
        <dbReference type="Ensembl" id="ENSTNIP00000015259.1"/>
    </source>
</evidence>
<reference evidence="6" key="2">
    <citation type="submission" date="2025-08" db="UniProtKB">
        <authorList>
            <consortium name="Ensembl"/>
        </authorList>
    </citation>
    <scope>IDENTIFICATION</scope>
</reference>
<organism evidence="6 7">
    <name type="scientific">Tetraodon nigroviridis</name>
    <name type="common">Spotted green pufferfish</name>
    <name type="synonym">Chelonodon nigroviridis</name>
    <dbReference type="NCBI Taxonomy" id="99883"/>
    <lineage>
        <taxon>Eukaryota</taxon>
        <taxon>Metazoa</taxon>
        <taxon>Chordata</taxon>
        <taxon>Craniata</taxon>
        <taxon>Vertebrata</taxon>
        <taxon>Euteleostomi</taxon>
        <taxon>Actinopterygii</taxon>
        <taxon>Neopterygii</taxon>
        <taxon>Teleostei</taxon>
        <taxon>Neoteleostei</taxon>
        <taxon>Acanthomorphata</taxon>
        <taxon>Eupercaria</taxon>
        <taxon>Tetraodontiformes</taxon>
        <taxon>Tetradontoidea</taxon>
        <taxon>Tetraodontidae</taxon>
        <taxon>Tetraodon</taxon>
    </lineage>
</organism>
<feature type="region of interest" description="Disordered" evidence="3">
    <location>
        <begin position="793"/>
        <end position="840"/>
    </location>
</feature>
<dbReference type="InterPro" id="IPR011993">
    <property type="entry name" value="PH-like_dom_sf"/>
</dbReference>
<evidence type="ECO:0000313" key="7">
    <source>
        <dbReference type="Proteomes" id="UP000007303"/>
    </source>
</evidence>
<feature type="domain" description="PH" evidence="4">
    <location>
        <begin position="314"/>
        <end position="413"/>
    </location>
</feature>
<dbReference type="HOGENOM" id="CLU_005294_0_0_1"/>
<evidence type="ECO:0000256" key="2">
    <source>
        <dbReference type="ARBA" id="ARBA00022658"/>
    </source>
</evidence>
<dbReference type="PROSITE" id="PS50010">
    <property type="entry name" value="DH_2"/>
    <property type="match status" value="1"/>
</dbReference>
<feature type="compositionally biased region" description="Polar residues" evidence="3">
    <location>
        <begin position="716"/>
        <end position="735"/>
    </location>
</feature>
<dbReference type="InterPro" id="IPR043324">
    <property type="entry name" value="PH_PLEKHG1_G2_G3"/>
</dbReference>
<feature type="region of interest" description="Disordered" evidence="3">
    <location>
        <begin position="673"/>
        <end position="735"/>
    </location>
</feature>
<evidence type="ECO:0000256" key="1">
    <source>
        <dbReference type="ARBA" id="ARBA00022553"/>
    </source>
</evidence>
<feature type="compositionally biased region" description="Basic and acidic residues" evidence="3">
    <location>
        <begin position="793"/>
        <end position="807"/>
    </location>
</feature>
<dbReference type="SMART" id="SM00325">
    <property type="entry name" value="RhoGEF"/>
    <property type="match status" value="1"/>
</dbReference>
<feature type="compositionally biased region" description="Low complexity" evidence="3">
    <location>
        <begin position="812"/>
        <end position="823"/>
    </location>
</feature>
<dbReference type="OMA" id="WHSTYSN"/>
<dbReference type="SUPFAM" id="SSF50729">
    <property type="entry name" value="PH domain-like"/>
    <property type="match status" value="1"/>
</dbReference>
<dbReference type="InterPro" id="IPR035899">
    <property type="entry name" value="DBL_dom_sf"/>
</dbReference>
<feature type="compositionally biased region" description="Basic and acidic residues" evidence="3">
    <location>
        <begin position="872"/>
        <end position="882"/>
    </location>
</feature>
<feature type="compositionally biased region" description="Polar residues" evidence="3">
    <location>
        <begin position="687"/>
        <end position="696"/>
    </location>
</feature>
<keyword evidence="2" id="KW-0344">Guanine-nucleotide releasing factor</keyword>
<dbReference type="InterPro" id="IPR055251">
    <property type="entry name" value="SOS1_NGEF_PH"/>
</dbReference>
<accession>H3D421</accession>
<evidence type="ECO:0000259" key="5">
    <source>
        <dbReference type="PROSITE" id="PS50010"/>
    </source>
</evidence>
<dbReference type="GO" id="GO:0035556">
    <property type="term" value="P:intracellular signal transduction"/>
    <property type="evidence" value="ECO:0007669"/>
    <property type="project" value="InterPro"/>
</dbReference>
<reference evidence="6" key="3">
    <citation type="submission" date="2025-09" db="UniProtKB">
        <authorList>
            <consortium name="Ensembl"/>
        </authorList>
    </citation>
    <scope>IDENTIFICATION</scope>
</reference>
<feature type="region of interest" description="Disordered" evidence="3">
    <location>
        <begin position="1059"/>
        <end position="1235"/>
    </location>
</feature>
<dbReference type="Gene3D" id="1.20.900.10">
    <property type="entry name" value="Dbl homology (DH) domain"/>
    <property type="match status" value="1"/>
</dbReference>
<name>H3D421_TETNG</name>
<dbReference type="InParanoid" id="H3D421"/>
<dbReference type="Ensembl" id="ENSTNIT00000015463.1">
    <property type="protein sequence ID" value="ENSTNIP00000015259.1"/>
    <property type="gene ID" value="ENSTNIG00000012291.1"/>
</dbReference>
<dbReference type="CDD" id="cd13243">
    <property type="entry name" value="PH_PLEKHG1_G2_G3"/>
    <property type="match status" value="1"/>
</dbReference>
<dbReference type="PANTHER" id="PTHR45924:SF1">
    <property type="entry name" value="PLECKSTRIN HOMOLOGY DOMAIN-CONTAINING FAMILY G MEMBER 1"/>
    <property type="match status" value="1"/>
</dbReference>
<dbReference type="SUPFAM" id="SSF48065">
    <property type="entry name" value="DBL homology domain (DH-domain)"/>
    <property type="match status" value="1"/>
</dbReference>
<dbReference type="Gene3D" id="2.30.29.30">
    <property type="entry name" value="Pleckstrin-homology domain (PH domain)/Phosphotyrosine-binding domain (PTB)"/>
    <property type="match status" value="1"/>
</dbReference>
<feature type="compositionally biased region" description="Low complexity" evidence="3">
    <location>
        <begin position="636"/>
        <end position="646"/>
    </location>
</feature>
<feature type="compositionally biased region" description="Low complexity" evidence="3">
    <location>
        <begin position="1171"/>
        <end position="1184"/>
    </location>
</feature>
<dbReference type="SMART" id="SM00233">
    <property type="entry name" value="PH"/>
    <property type="match status" value="1"/>
</dbReference>
<dbReference type="FunFam" id="1.20.900.10:FF:000019">
    <property type="entry name" value="Pleckstrin homology domain-containing family G member 1"/>
    <property type="match status" value="1"/>
</dbReference>
<feature type="compositionally biased region" description="Low complexity" evidence="3">
    <location>
        <begin position="561"/>
        <end position="576"/>
    </location>
</feature>
<dbReference type="FunFam" id="2.30.29.30:FF:000132">
    <property type="entry name" value="pleckstrin homology domain-containing family G member 2"/>
    <property type="match status" value="1"/>
</dbReference>
<feature type="compositionally biased region" description="Polar residues" evidence="3">
    <location>
        <begin position="1097"/>
        <end position="1137"/>
    </location>
</feature>
<evidence type="ECO:0000259" key="4">
    <source>
        <dbReference type="PROSITE" id="PS50003"/>
    </source>
</evidence>
<keyword evidence="1" id="KW-0597">Phosphoprotein</keyword>
<dbReference type="Pfam" id="PF00621">
    <property type="entry name" value="RhoGEF"/>
    <property type="match status" value="1"/>
</dbReference>
<dbReference type="GO" id="GO:0005085">
    <property type="term" value="F:guanyl-nucleotide exchange factor activity"/>
    <property type="evidence" value="ECO:0007669"/>
    <property type="project" value="UniProtKB-KW"/>
</dbReference>
<feature type="region of interest" description="Disordered" evidence="3">
    <location>
        <begin position="1006"/>
        <end position="1026"/>
    </location>
</feature>
<feature type="region of interest" description="Disordered" evidence="3">
    <location>
        <begin position="439"/>
        <end position="506"/>
    </location>
</feature>
<dbReference type="GO" id="GO:0005829">
    <property type="term" value="C:cytosol"/>
    <property type="evidence" value="ECO:0007669"/>
    <property type="project" value="UniProtKB-ARBA"/>
</dbReference>
<reference evidence="7" key="1">
    <citation type="journal article" date="2004" name="Nature">
        <title>Genome duplication in the teleost fish Tetraodon nigroviridis reveals the early vertebrate proto-karyotype.</title>
        <authorList>
            <person name="Jaillon O."/>
            <person name="Aury J.-M."/>
            <person name="Brunet F."/>
            <person name="Petit J.-L."/>
            <person name="Stange-Thomann N."/>
            <person name="Mauceli E."/>
            <person name="Bouneau L."/>
            <person name="Fischer C."/>
            <person name="Ozouf-Costaz C."/>
            <person name="Bernot A."/>
            <person name="Nicaud S."/>
            <person name="Jaffe D."/>
            <person name="Fisher S."/>
            <person name="Lutfalla G."/>
            <person name="Dossat C."/>
            <person name="Segurens B."/>
            <person name="Dasilva C."/>
            <person name="Salanoubat M."/>
            <person name="Levy M."/>
            <person name="Boudet N."/>
            <person name="Castellano S."/>
            <person name="Anthouard V."/>
            <person name="Jubin C."/>
            <person name="Castelli V."/>
            <person name="Katinka M."/>
            <person name="Vacherie B."/>
            <person name="Biemont C."/>
            <person name="Skalli Z."/>
            <person name="Cattolico L."/>
            <person name="Poulain J."/>
            <person name="De Berardinis V."/>
            <person name="Cruaud C."/>
            <person name="Duprat S."/>
            <person name="Brottier P."/>
            <person name="Coutanceau J.-P."/>
            <person name="Gouzy J."/>
            <person name="Parra G."/>
            <person name="Lardier G."/>
            <person name="Chapple C."/>
            <person name="McKernan K.J."/>
            <person name="McEwan P."/>
            <person name="Bosak S."/>
            <person name="Kellis M."/>
            <person name="Volff J.-N."/>
            <person name="Guigo R."/>
            <person name="Zody M.C."/>
            <person name="Mesirov J."/>
            <person name="Lindblad-Toh K."/>
            <person name="Birren B."/>
            <person name="Nusbaum C."/>
            <person name="Kahn D."/>
            <person name="Robinson-Rechavi M."/>
            <person name="Laudet V."/>
            <person name="Schachter V."/>
            <person name="Quetier F."/>
            <person name="Saurin W."/>
            <person name="Scarpelli C."/>
            <person name="Wincker P."/>
            <person name="Lander E.S."/>
            <person name="Weissenbach J."/>
            <person name="Roest Crollius H."/>
        </authorList>
    </citation>
    <scope>NUCLEOTIDE SEQUENCE [LARGE SCALE GENOMIC DNA]</scope>
</reference>
<protein>
    <submittedName>
        <fullName evidence="6">Pleckstrin homology and RhoGEF domain containing G1</fullName>
    </submittedName>
</protein>
<feature type="region of interest" description="Disordered" evidence="3">
    <location>
        <begin position="854"/>
        <end position="948"/>
    </location>
</feature>
<dbReference type="PROSITE" id="PS50003">
    <property type="entry name" value="PH_DOMAIN"/>
    <property type="match status" value="1"/>
</dbReference>
<feature type="compositionally biased region" description="Basic and acidic residues" evidence="3">
    <location>
        <begin position="80"/>
        <end position="92"/>
    </location>
</feature>
<feature type="compositionally biased region" description="Basic and acidic residues" evidence="3">
    <location>
        <begin position="673"/>
        <end position="686"/>
    </location>
</feature>
<feature type="region of interest" description="Disordered" evidence="3">
    <location>
        <begin position="1"/>
        <end position="29"/>
    </location>
</feature>
<proteinExistence type="predicted"/>
<dbReference type="InterPro" id="IPR001849">
    <property type="entry name" value="PH_domain"/>
</dbReference>
<feature type="region of interest" description="Disordered" evidence="3">
    <location>
        <begin position="758"/>
        <end position="780"/>
    </location>
</feature>
<dbReference type="GO" id="GO:0031267">
    <property type="term" value="F:small GTPase binding"/>
    <property type="evidence" value="ECO:0007669"/>
    <property type="project" value="TreeGrafter"/>
</dbReference>
<feature type="region of interest" description="Disordered" evidence="3">
    <location>
        <begin position="561"/>
        <end position="647"/>
    </location>
</feature>
<dbReference type="InterPro" id="IPR001331">
    <property type="entry name" value="GDS_CDC24_CS"/>
</dbReference>
<feature type="compositionally biased region" description="Basic and acidic residues" evidence="3">
    <location>
        <begin position="758"/>
        <end position="774"/>
    </location>
</feature>
<dbReference type="CDD" id="cd00160">
    <property type="entry name" value="RhoGEF"/>
    <property type="match status" value="1"/>
</dbReference>
<dbReference type="PANTHER" id="PTHR45924">
    <property type="entry name" value="FI17866P1"/>
    <property type="match status" value="1"/>
</dbReference>
<dbReference type="Pfam" id="PF22697">
    <property type="entry name" value="SOS1_NGEF_PH"/>
    <property type="match status" value="1"/>
</dbReference>
<feature type="compositionally biased region" description="Polar residues" evidence="3">
    <location>
        <begin position="1144"/>
        <end position="1156"/>
    </location>
</feature>
<feature type="compositionally biased region" description="Pro residues" evidence="3">
    <location>
        <begin position="890"/>
        <end position="907"/>
    </location>
</feature>
<dbReference type="PROSITE" id="PS00741">
    <property type="entry name" value="DH_1"/>
    <property type="match status" value="1"/>
</dbReference>
<keyword evidence="7" id="KW-1185">Reference proteome</keyword>
<dbReference type="GeneTree" id="ENSGT00940000157723"/>
<dbReference type="STRING" id="99883.ENSTNIP00000015259"/>
<feature type="compositionally biased region" description="Low complexity" evidence="3">
    <location>
        <begin position="11"/>
        <end position="21"/>
    </location>
</feature>
<feature type="compositionally biased region" description="Polar residues" evidence="3">
    <location>
        <begin position="1189"/>
        <end position="1198"/>
    </location>
</feature>
<feature type="region of interest" description="Disordered" evidence="3">
    <location>
        <begin position="60"/>
        <end position="107"/>
    </location>
</feature>
<evidence type="ECO:0000256" key="3">
    <source>
        <dbReference type="SAM" id="MobiDB-lite"/>
    </source>
</evidence>
<sequence length="1367" mass="152314">SSLDSADRPISYSSTSSSASSRDSHCSLGSRSTLVAAPHCNPGAPDQDSGAIRLELVPARQLGCQDEDEGNGGGRGQVRHGSEQTLAEHSEPEVGPGAEQTRQGQGPKTYVDRVVQEILDTERTYVQDLRSIVEDYLENISNQSRLALSSEDKEALFGNIQDIYHFNRDLLHELEKCHADPVAIAECFVSKSEEFHIYTQYCTNYPRSVAALTECMRNKALAKFFRERQESLRHSLPLGSYLLKPVQRILKYHLLLHEIANHMEKDTETYEVVQEAIDTMQRVAWHINDMKRKHEHAVRLQEIQSLLTNWKGPDLIGYGELVLEGTFRLQRAKNERTLFLFDKLLLITKKREETYTYKAHILCCNLMLVEVIPKEPLSFSVFHYKNPKLQHTVQAKSQQDKRMWILHLKRLILENHPAKIPAKAKQAILEMDAIHHPGFHYSPDGHKDSSLTKDGPTPRRGRRKALPEPLSKLLKNAKQNSANTDVEKVSATHRTPNVVEEPPETSIPSVIVTESDHSVRNIWADHRARRAMFPTRQRTMQPDDDDEDIYQMFVPTEPCAAEPEVPAESSEVTSSPKTGRPCSWHVEQVPIVKVDPPPSGGRVLRRASSAGEKTTESRQSPDDDLSGNLDGIHTESSSNDLSGSSSAEQLTIDDIENVYDNISYEDLKSMGLVRREPEESQTRKESVPSSLDSLQQAARVENASKGAAVRGHLNDPENSSESNRSSTQEGRATGTCSLKIVEENIYDTICFREPPSAELKKTTEDDKLKKERDSLLASEQDLTESLRGFLSEESLHFGDDEGPDFSHHTLCSSEPDYSSSSASETFSQNSQKKDKMSEQVDEIWNDLENYIKNNEKKADRLPAAFPVSATESPKKSSSNKDEDLTEDNPSPVPTPHPPPVTPEPPPGTVKNIRNRLARLSSGSFRLEDDDLVEVPQKSPQQKDNTLKDLSSFFPGELAGLDSPLASPSLLLGESVDFPLELMDKSKSRVFLMARQYSQKIKKANQLLRMRSMDPGDSCSRARAEKKQKDLAAILEEKKQGGAAIGARIAEYSQLYDQVMFKSPGPGQASTPRHQSHPGLPSSPSMPETSLEEDWLHSTYSNGELASFVSSPSETDAGRGSSTHQRLTSSFSIPSLQTFPPAPTSLPSQRWSMTAPSNKEEHAYSSIKRNPSFHSPSLPSSKSLPVGDCQSASQQQEKNQPGPKPHGLAVNRHHSPSLGHAGRQSSLPERPAQGWSDLTLHDGQQVVVLNRSSGLSVLNATQNYLANFKDNGEDDDDYVEIRSEDESEKEQDRLAQTVGSSVDFTNQTQGLVHSRSLPCTPLRSCNPLRPLNQEELEKYMWSEPQHSQPTIVQSLREKFQCLSSSSFA</sequence>
<dbReference type="Proteomes" id="UP000007303">
    <property type="component" value="Unassembled WGS sequence"/>
</dbReference>
<dbReference type="InterPro" id="IPR000219">
    <property type="entry name" value="DH_dom"/>
</dbReference>